<protein>
    <submittedName>
        <fullName evidence="1">Uncharacterized protein</fullName>
    </submittedName>
</protein>
<sequence>MLLVGPPPEFSCLDSFPEFISQLGTVNPE</sequence>
<dbReference type="EMBL" id="FNNE01000003">
    <property type="protein sequence ID" value="SDW60818.1"/>
    <property type="molecule type" value="Genomic_DNA"/>
</dbReference>
<keyword evidence="2" id="KW-1185">Reference proteome</keyword>
<dbReference type="AlphaFoldDB" id="A0A1H2UXT3"/>
<evidence type="ECO:0000313" key="2">
    <source>
        <dbReference type="Proteomes" id="UP000199675"/>
    </source>
</evidence>
<proteinExistence type="predicted"/>
<dbReference type="Proteomes" id="UP000199675">
    <property type="component" value="Unassembled WGS sequence"/>
</dbReference>
<reference evidence="1 2" key="1">
    <citation type="submission" date="2016-10" db="EMBL/GenBank/DDBJ databases">
        <authorList>
            <person name="de Groot N.N."/>
        </authorList>
    </citation>
    <scope>NUCLEOTIDE SEQUENCE [LARGE SCALE GENOMIC DNA]</scope>
    <source>
        <strain evidence="1 2">CGMCC 1.7059</strain>
    </source>
</reference>
<dbReference type="STRING" id="488533.SAMN04487960_103260"/>
<organism evidence="1 2">
    <name type="scientific">Marinobacter mobilis</name>
    <dbReference type="NCBI Taxonomy" id="488533"/>
    <lineage>
        <taxon>Bacteria</taxon>
        <taxon>Pseudomonadati</taxon>
        <taxon>Pseudomonadota</taxon>
        <taxon>Gammaproteobacteria</taxon>
        <taxon>Pseudomonadales</taxon>
        <taxon>Marinobacteraceae</taxon>
        <taxon>Marinobacter</taxon>
    </lineage>
</organism>
<evidence type="ECO:0000313" key="1">
    <source>
        <dbReference type="EMBL" id="SDW60818.1"/>
    </source>
</evidence>
<gene>
    <name evidence="1" type="ORF">SAMN04487960_103260</name>
</gene>
<accession>A0A1H2UXT3</accession>
<name>A0A1H2UXT3_9GAMM</name>